<dbReference type="PANTHER" id="PTHR11699">
    <property type="entry name" value="ALDEHYDE DEHYDROGENASE-RELATED"/>
    <property type="match status" value="1"/>
</dbReference>
<proteinExistence type="inferred from homology"/>
<evidence type="ECO:0000256" key="2">
    <source>
        <dbReference type="PROSITE-ProRule" id="PRU10007"/>
    </source>
</evidence>
<dbReference type="Proteomes" id="UP001235939">
    <property type="component" value="Chromosome 02"/>
</dbReference>
<dbReference type="InterPro" id="IPR016163">
    <property type="entry name" value="Ald_DH_C"/>
</dbReference>
<dbReference type="EMBL" id="CP092864">
    <property type="protein sequence ID" value="UYV62616.1"/>
    <property type="molecule type" value="Genomic_DNA"/>
</dbReference>
<gene>
    <name evidence="5" type="ORF">LAZ67_2001328</name>
</gene>
<sequence length="493" mass="54254">MAKPIWFWFQIFINNKWHDSSKGKVFPTINPTNGEKICDVQEGFKEDVDKAVAAARKAFERGSEWRTMDASARGRLMLKLADLIQRDSDYLAKLETLDNGKPNVDALFDMKISTDILRYYAGYADKIHGKTIPADGDVFSFTRLEPIGVCGGIIPWNFPVFMFIQKFSPAIAAGNTMVIKPAEQTPLSALYVAALIAEAGFPAGVVNVVPGYGPTAGAAISEHMDVDKVSFTGSTEFVVKEAMPHDTRNMQVGKMIQEAAGRSNAKRVTLEMGGKSPLVIFDDADVHQAAITAHVGVFFNQGQCCCASSRCYVQEGIYDRFVEKSRALAKQRIVGDPYDPKTEQGPQVDDVQFEKILELIECGKKEGAKLECGGGPVGSKGYYIQPTVFSDVTDDMRIAREEIFGPVQQIMKFKTLDEVLERANATQYGLAAGVLTSNMDTAMQFSQGVRAGTVWVNCYLHFTPQTPFGGYKMSGQGREMGEDALHEYLEVKT</sequence>
<dbReference type="PROSITE" id="PS00070">
    <property type="entry name" value="ALDEHYDE_DEHYDR_CYS"/>
    <property type="match status" value="1"/>
</dbReference>
<dbReference type="InterPro" id="IPR016161">
    <property type="entry name" value="Ald_DH/histidinol_DH"/>
</dbReference>
<name>A0ABY6K183_9ARAC</name>
<keyword evidence="1 3" id="KW-0560">Oxidoreductase</keyword>
<reference evidence="5 6" key="1">
    <citation type="submission" date="2022-01" db="EMBL/GenBank/DDBJ databases">
        <title>A chromosomal length assembly of Cordylochernes scorpioides.</title>
        <authorList>
            <person name="Zeh D."/>
            <person name="Zeh J."/>
        </authorList>
    </citation>
    <scope>NUCLEOTIDE SEQUENCE [LARGE SCALE GENOMIC DNA]</scope>
    <source>
        <strain evidence="5">IN4F17</strain>
        <tissue evidence="5">Whole Body</tissue>
    </source>
</reference>
<keyword evidence="6" id="KW-1185">Reference proteome</keyword>
<dbReference type="InterPro" id="IPR029510">
    <property type="entry name" value="Ald_DH_CS_GLU"/>
</dbReference>
<evidence type="ECO:0000259" key="4">
    <source>
        <dbReference type="Pfam" id="PF00171"/>
    </source>
</evidence>
<evidence type="ECO:0000313" key="6">
    <source>
        <dbReference type="Proteomes" id="UP001235939"/>
    </source>
</evidence>
<dbReference type="CDD" id="cd07141">
    <property type="entry name" value="ALDH_F1AB_F2_RALDH1"/>
    <property type="match status" value="1"/>
</dbReference>
<dbReference type="InterPro" id="IPR016160">
    <property type="entry name" value="Ald_DH_CS_CYS"/>
</dbReference>
<evidence type="ECO:0000313" key="5">
    <source>
        <dbReference type="EMBL" id="UYV62616.1"/>
    </source>
</evidence>
<protein>
    <submittedName>
        <fullName evidence="5">ALDH1A2</fullName>
    </submittedName>
</protein>
<evidence type="ECO:0000256" key="3">
    <source>
        <dbReference type="RuleBase" id="RU003345"/>
    </source>
</evidence>
<feature type="non-terminal residue" evidence="5">
    <location>
        <position position="1"/>
    </location>
</feature>
<dbReference type="Gene3D" id="3.40.309.10">
    <property type="entry name" value="Aldehyde Dehydrogenase, Chain A, domain 2"/>
    <property type="match status" value="1"/>
</dbReference>
<dbReference type="Gene3D" id="3.40.605.10">
    <property type="entry name" value="Aldehyde Dehydrogenase, Chain A, domain 1"/>
    <property type="match status" value="1"/>
</dbReference>
<feature type="active site" evidence="2">
    <location>
        <position position="271"/>
    </location>
</feature>
<dbReference type="PROSITE" id="PS00687">
    <property type="entry name" value="ALDEHYDE_DEHYDR_GLU"/>
    <property type="match status" value="1"/>
</dbReference>
<dbReference type="InterPro" id="IPR016162">
    <property type="entry name" value="Ald_DH_N"/>
</dbReference>
<dbReference type="Pfam" id="PF00171">
    <property type="entry name" value="Aldedh"/>
    <property type="match status" value="1"/>
</dbReference>
<organism evidence="5 6">
    <name type="scientific">Cordylochernes scorpioides</name>
    <dbReference type="NCBI Taxonomy" id="51811"/>
    <lineage>
        <taxon>Eukaryota</taxon>
        <taxon>Metazoa</taxon>
        <taxon>Ecdysozoa</taxon>
        <taxon>Arthropoda</taxon>
        <taxon>Chelicerata</taxon>
        <taxon>Arachnida</taxon>
        <taxon>Pseudoscorpiones</taxon>
        <taxon>Cheliferoidea</taxon>
        <taxon>Chernetidae</taxon>
        <taxon>Cordylochernes</taxon>
    </lineage>
</organism>
<dbReference type="SUPFAM" id="SSF53720">
    <property type="entry name" value="ALDH-like"/>
    <property type="match status" value="1"/>
</dbReference>
<accession>A0ABY6K183</accession>
<evidence type="ECO:0000256" key="1">
    <source>
        <dbReference type="ARBA" id="ARBA00023002"/>
    </source>
</evidence>
<comment type="similarity">
    <text evidence="3">Belongs to the aldehyde dehydrogenase family.</text>
</comment>
<feature type="domain" description="Aldehyde dehydrogenase" evidence="4">
    <location>
        <begin position="17"/>
        <end position="493"/>
    </location>
</feature>
<dbReference type="InterPro" id="IPR015590">
    <property type="entry name" value="Aldehyde_DH_dom"/>
</dbReference>